<dbReference type="InterPro" id="IPR031807">
    <property type="entry name" value="HicB-like"/>
</dbReference>
<name>A0A1G2JQD6_9BACT</name>
<sequence length="81" mass="9169">MKKISKKMFSYTVIYQAVKEGGYVSFVPSLQGCRAQGETLEETEKNIKEVIMLYLESLIAHKETIPQEIRVLQGKVEVSAC</sequence>
<dbReference type="Gene3D" id="3.30.160.250">
    <property type="match status" value="1"/>
</dbReference>
<reference evidence="2 3" key="1">
    <citation type="journal article" date="2016" name="Nat. Commun.">
        <title>Thousands of microbial genomes shed light on interconnected biogeochemical processes in an aquifer system.</title>
        <authorList>
            <person name="Anantharaman K."/>
            <person name="Brown C.T."/>
            <person name="Hug L.A."/>
            <person name="Sharon I."/>
            <person name="Castelle C.J."/>
            <person name="Probst A.J."/>
            <person name="Thomas B.C."/>
            <person name="Singh A."/>
            <person name="Wilkins M.J."/>
            <person name="Karaoz U."/>
            <person name="Brodie E.L."/>
            <person name="Williams K.H."/>
            <person name="Hubbard S.S."/>
            <person name="Banfield J.F."/>
        </authorList>
    </citation>
    <scope>NUCLEOTIDE SEQUENCE [LARGE SCALE GENOMIC DNA]</scope>
</reference>
<gene>
    <name evidence="2" type="ORF">A2561_03825</name>
</gene>
<evidence type="ECO:0000313" key="3">
    <source>
        <dbReference type="Proteomes" id="UP000178935"/>
    </source>
</evidence>
<organism evidence="2 3">
    <name type="scientific">Candidatus Staskawiczbacteria bacterium RIFOXYD1_FULL_32_13</name>
    <dbReference type="NCBI Taxonomy" id="1802234"/>
    <lineage>
        <taxon>Bacteria</taxon>
        <taxon>Candidatus Staskawicziibacteriota</taxon>
    </lineage>
</organism>
<evidence type="ECO:0000313" key="2">
    <source>
        <dbReference type="EMBL" id="OGZ88468.1"/>
    </source>
</evidence>
<dbReference type="AlphaFoldDB" id="A0A1G2JQD6"/>
<dbReference type="EMBL" id="MHPU01000022">
    <property type="protein sequence ID" value="OGZ88468.1"/>
    <property type="molecule type" value="Genomic_DNA"/>
</dbReference>
<accession>A0A1G2JQD6</accession>
<dbReference type="SUPFAM" id="SSF143100">
    <property type="entry name" value="TTHA1013/TTHA0281-like"/>
    <property type="match status" value="1"/>
</dbReference>
<dbReference type="InterPro" id="IPR051404">
    <property type="entry name" value="TA_system_antitoxin"/>
</dbReference>
<dbReference type="PANTHER" id="PTHR34504:SF4">
    <property type="entry name" value="ANTITOXIN HICB"/>
    <property type="match status" value="1"/>
</dbReference>
<evidence type="ECO:0000259" key="1">
    <source>
        <dbReference type="Pfam" id="PF15919"/>
    </source>
</evidence>
<dbReference type="InterPro" id="IPR035069">
    <property type="entry name" value="TTHA1013/TTHA0281-like"/>
</dbReference>
<dbReference type="Proteomes" id="UP000178935">
    <property type="component" value="Unassembled WGS sequence"/>
</dbReference>
<comment type="caution">
    <text evidence="2">The sequence shown here is derived from an EMBL/GenBank/DDBJ whole genome shotgun (WGS) entry which is preliminary data.</text>
</comment>
<dbReference type="PANTHER" id="PTHR34504">
    <property type="entry name" value="ANTITOXIN HICB"/>
    <property type="match status" value="1"/>
</dbReference>
<dbReference type="Pfam" id="PF15919">
    <property type="entry name" value="HicB_lk_antitox"/>
    <property type="match status" value="1"/>
</dbReference>
<protein>
    <recommendedName>
        <fullName evidence="1">HicB-like antitoxin of toxin-antitoxin system domain-containing protein</fullName>
    </recommendedName>
</protein>
<feature type="domain" description="HicB-like antitoxin of toxin-antitoxin system" evidence="1">
    <location>
        <begin position="12"/>
        <end position="68"/>
    </location>
</feature>
<proteinExistence type="predicted"/>
<dbReference type="PROSITE" id="PS51257">
    <property type="entry name" value="PROKAR_LIPOPROTEIN"/>
    <property type="match status" value="1"/>
</dbReference>